<keyword evidence="4" id="KW-0479">Metal-binding</keyword>
<evidence type="ECO:0000256" key="8">
    <source>
        <dbReference type="ARBA" id="ARBA00023049"/>
    </source>
</evidence>
<dbReference type="KEGG" id="mee:DA075_03640"/>
<dbReference type="CDD" id="cd14844">
    <property type="entry name" value="Zn-DD-carboxypeptidase_like"/>
    <property type="match status" value="1"/>
</dbReference>
<dbReference type="EMBL" id="CP028843">
    <property type="protein sequence ID" value="AWB24659.1"/>
    <property type="molecule type" value="Genomic_DNA"/>
</dbReference>
<feature type="compositionally biased region" description="Polar residues" evidence="12">
    <location>
        <begin position="514"/>
        <end position="523"/>
    </location>
</feature>
<dbReference type="InterPro" id="IPR009045">
    <property type="entry name" value="Zn_M74/Hedgehog-like"/>
</dbReference>
<comment type="cofactor">
    <cofactor evidence="1">
        <name>Zn(2+)</name>
        <dbReference type="ChEBI" id="CHEBI:29105"/>
    </cofactor>
</comment>
<comment type="pathway">
    <text evidence="2">Cell wall biogenesis; cell wall polysaccharide biosynthesis.</text>
</comment>
<evidence type="ECO:0000256" key="4">
    <source>
        <dbReference type="ARBA" id="ARBA00022723"/>
    </source>
</evidence>
<organism evidence="13 14">
    <name type="scientific">Methylobacterium currus</name>
    <dbReference type="NCBI Taxonomy" id="2051553"/>
    <lineage>
        <taxon>Bacteria</taxon>
        <taxon>Pseudomonadati</taxon>
        <taxon>Pseudomonadota</taxon>
        <taxon>Alphaproteobacteria</taxon>
        <taxon>Hyphomicrobiales</taxon>
        <taxon>Methylobacteriaceae</taxon>
        <taxon>Methylobacterium</taxon>
    </lineage>
</organism>
<accession>A0A2R4WSZ9</accession>
<reference evidence="13 14" key="1">
    <citation type="submission" date="2018-04" db="EMBL/GenBank/DDBJ databases">
        <title>Methylobacterium sp. PR1016A genome.</title>
        <authorList>
            <person name="Park W."/>
        </authorList>
    </citation>
    <scope>NUCLEOTIDE SEQUENCE [LARGE SCALE GENOMIC DNA]</scope>
    <source>
        <strain evidence="13 14">PR1016A</strain>
    </source>
</reference>
<dbReference type="AlphaFoldDB" id="A0A2R4WSZ9"/>
<dbReference type="Gene3D" id="3.30.1380.10">
    <property type="match status" value="1"/>
</dbReference>
<gene>
    <name evidence="13" type="ORF">DA075_03640</name>
</gene>
<evidence type="ECO:0000256" key="1">
    <source>
        <dbReference type="ARBA" id="ARBA00001947"/>
    </source>
</evidence>
<evidence type="ECO:0000256" key="7">
    <source>
        <dbReference type="ARBA" id="ARBA00022833"/>
    </source>
</evidence>
<comment type="similarity">
    <text evidence="10">Belongs to the peptidase M15 family.</text>
</comment>
<evidence type="ECO:0000256" key="11">
    <source>
        <dbReference type="ARBA" id="ARBA00093666"/>
    </source>
</evidence>
<feature type="region of interest" description="Disordered" evidence="12">
    <location>
        <begin position="348"/>
        <end position="401"/>
    </location>
</feature>
<dbReference type="PANTHER" id="PTHR37425:SF1">
    <property type="entry name" value="OUTER MEMBRANE PROTEIN"/>
    <property type="match status" value="1"/>
</dbReference>
<feature type="region of interest" description="Disordered" evidence="12">
    <location>
        <begin position="513"/>
        <end position="535"/>
    </location>
</feature>
<evidence type="ECO:0000313" key="13">
    <source>
        <dbReference type="EMBL" id="AWB24659.1"/>
    </source>
</evidence>
<keyword evidence="6" id="KW-0378">Hydrolase</keyword>
<dbReference type="Pfam" id="PF05951">
    <property type="entry name" value="Peptidase_M15_2"/>
    <property type="match status" value="1"/>
</dbReference>
<evidence type="ECO:0000256" key="10">
    <source>
        <dbReference type="ARBA" id="ARBA00093448"/>
    </source>
</evidence>
<keyword evidence="3" id="KW-0645">Protease</keyword>
<dbReference type="SUPFAM" id="SSF55166">
    <property type="entry name" value="Hedgehog/DD-peptidase"/>
    <property type="match status" value="1"/>
</dbReference>
<evidence type="ECO:0000256" key="9">
    <source>
        <dbReference type="ARBA" id="ARBA00023316"/>
    </source>
</evidence>
<dbReference type="InterPro" id="IPR010275">
    <property type="entry name" value="MepK"/>
</dbReference>
<evidence type="ECO:0000256" key="6">
    <source>
        <dbReference type="ARBA" id="ARBA00022801"/>
    </source>
</evidence>
<feature type="compositionally biased region" description="Low complexity" evidence="12">
    <location>
        <begin position="348"/>
        <end position="373"/>
    </location>
</feature>
<evidence type="ECO:0000256" key="12">
    <source>
        <dbReference type="SAM" id="MobiDB-lite"/>
    </source>
</evidence>
<sequence length="535" mass="56145">MVATRPERGRGIVRALKRAGRGAADPARDFLSCRSRSCRRGALALLACLTAVFGSTSGTQDAVANGDTRTISIFHEHTKESAAITFKRDGRYDRAALEQLNWLLRDWRLDEPTKMDPRLFDVVWEAHRAVGSQDAIHVVSAYRSPQTNAALRRRSRAVAEHSQHMLGKAMDFYLADVSIDQIRAIGMRMQRGGVGWYPQANSPFVHLDVGSVRSWPRMSHDQLARLFPDGRTVHLPADGRPMPGYDSAKAEILARGGSVMGVSQAIAAADEEDSPNVVGQFFAMLFGGSKPAAPPPAPVVLSGRAGRVRPVALASAQPEDAGTREAFARDALAYAAPAAPAALLPQTASRQAALPEPVPAQPEAAPAAAAAPEPELRSAEPAPEMPSRTTLGSTPLPPRRPSEFAALAEALVAAPPPLTVPLPPARPASIQVASAEADPAALGAMLQPRPRTIPVPPAPAPTDSKAQLRALFSAATAAPAAEAATVRIVQRSRSGTPPAGLVAAPAGAVATRFQAGSSETTPSAGRFSGSAVGRR</sequence>
<keyword evidence="7" id="KW-0862">Zinc</keyword>
<dbReference type="GO" id="GO:0008237">
    <property type="term" value="F:metallopeptidase activity"/>
    <property type="evidence" value="ECO:0007669"/>
    <property type="project" value="UniProtKB-KW"/>
</dbReference>
<proteinExistence type="inferred from homology"/>
<name>A0A2R4WSZ9_9HYPH</name>
<keyword evidence="8" id="KW-0482">Metalloprotease</keyword>
<dbReference type="GO" id="GO:0046872">
    <property type="term" value="F:metal ion binding"/>
    <property type="evidence" value="ECO:0007669"/>
    <property type="project" value="UniProtKB-KW"/>
</dbReference>
<dbReference type="GO" id="GO:0071555">
    <property type="term" value="P:cell wall organization"/>
    <property type="evidence" value="ECO:0007669"/>
    <property type="project" value="UniProtKB-KW"/>
</dbReference>
<dbReference type="GO" id="GO:0006508">
    <property type="term" value="P:proteolysis"/>
    <property type="evidence" value="ECO:0007669"/>
    <property type="project" value="UniProtKB-KW"/>
</dbReference>
<evidence type="ECO:0000256" key="3">
    <source>
        <dbReference type="ARBA" id="ARBA00022670"/>
    </source>
</evidence>
<dbReference type="PANTHER" id="PTHR37425">
    <property type="match status" value="1"/>
</dbReference>
<keyword evidence="5" id="KW-0732">Signal</keyword>
<evidence type="ECO:0000313" key="14">
    <source>
        <dbReference type="Proteomes" id="UP000244755"/>
    </source>
</evidence>
<protein>
    <recommendedName>
        <fullName evidence="11">Murein endopeptidase K</fullName>
    </recommendedName>
</protein>
<dbReference type="OrthoDB" id="9782994at2"/>
<keyword evidence="9" id="KW-0961">Cell wall biogenesis/degradation</keyword>
<evidence type="ECO:0000256" key="2">
    <source>
        <dbReference type="ARBA" id="ARBA00004776"/>
    </source>
</evidence>
<dbReference type="Proteomes" id="UP000244755">
    <property type="component" value="Chromosome 1"/>
</dbReference>
<evidence type="ECO:0000256" key="5">
    <source>
        <dbReference type="ARBA" id="ARBA00022729"/>
    </source>
</evidence>
<keyword evidence="14" id="KW-1185">Reference proteome</keyword>